<protein>
    <submittedName>
        <fullName evidence="1">Uncharacterized protein</fullName>
    </submittedName>
</protein>
<name>A0A0E9WQ83_ANGAN</name>
<proteinExistence type="predicted"/>
<sequence>MYWSRGVCSEAMLSQEGSSPTVSTITISRAKTQSRGFMYFLERVGQGMVFA</sequence>
<evidence type="ECO:0000313" key="1">
    <source>
        <dbReference type="EMBL" id="JAH92431.1"/>
    </source>
</evidence>
<dbReference type="EMBL" id="GBXM01016146">
    <property type="protein sequence ID" value="JAH92431.1"/>
    <property type="molecule type" value="Transcribed_RNA"/>
</dbReference>
<reference evidence="1" key="1">
    <citation type="submission" date="2014-11" db="EMBL/GenBank/DDBJ databases">
        <authorList>
            <person name="Amaro Gonzalez C."/>
        </authorList>
    </citation>
    <scope>NUCLEOTIDE SEQUENCE</scope>
</reference>
<accession>A0A0E9WQ83</accession>
<dbReference type="AlphaFoldDB" id="A0A0E9WQ83"/>
<reference evidence="1" key="2">
    <citation type="journal article" date="2015" name="Fish Shellfish Immunol.">
        <title>Early steps in the European eel (Anguilla anguilla)-Vibrio vulnificus interaction in the gills: Role of the RtxA13 toxin.</title>
        <authorList>
            <person name="Callol A."/>
            <person name="Pajuelo D."/>
            <person name="Ebbesson L."/>
            <person name="Teles M."/>
            <person name="MacKenzie S."/>
            <person name="Amaro C."/>
        </authorList>
    </citation>
    <scope>NUCLEOTIDE SEQUENCE</scope>
</reference>
<organism evidence="1">
    <name type="scientific">Anguilla anguilla</name>
    <name type="common">European freshwater eel</name>
    <name type="synonym">Muraena anguilla</name>
    <dbReference type="NCBI Taxonomy" id="7936"/>
    <lineage>
        <taxon>Eukaryota</taxon>
        <taxon>Metazoa</taxon>
        <taxon>Chordata</taxon>
        <taxon>Craniata</taxon>
        <taxon>Vertebrata</taxon>
        <taxon>Euteleostomi</taxon>
        <taxon>Actinopterygii</taxon>
        <taxon>Neopterygii</taxon>
        <taxon>Teleostei</taxon>
        <taxon>Anguilliformes</taxon>
        <taxon>Anguillidae</taxon>
        <taxon>Anguilla</taxon>
    </lineage>
</organism>